<dbReference type="KEGG" id="cot:CORT_0E02520"/>
<dbReference type="GO" id="GO:0016787">
    <property type="term" value="F:hydrolase activity"/>
    <property type="evidence" value="ECO:0007669"/>
    <property type="project" value="InterPro"/>
</dbReference>
<protein>
    <recommendedName>
        <fullName evidence="1">Survival protein SurE-like phosphatase/nucleotidase domain-containing protein</fullName>
    </recommendedName>
</protein>
<dbReference type="AlphaFoldDB" id="H8X7Q4"/>
<evidence type="ECO:0000313" key="3">
    <source>
        <dbReference type="Proteomes" id="UP000005018"/>
    </source>
</evidence>
<keyword evidence="3" id="KW-1185">Reference proteome</keyword>
<dbReference type="OrthoDB" id="4018688at2759"/>
<evidence type="ECO:0000313" key="2">
    <source>
        <dbReference type="EMBL" id="CCG23839.1"/>
    </source>
</evidence>
<organism evidence="2 3">
    <name type="scientific">Candida orthopsilosis (strain 90-125)</name>
    <name type="common">Yeast</name>
    <dbReference type="NCBI Taxonomy" id="1136231"/>
    <lineage>
        <taxon>Eukaryota</taxon>
        <taxon>Fungi</taxon>
        <taxon>Dikarya</taxon>
        <taxon>Ascomycota</taxon>
        <taxon>Saccharomycotina</taxon>
        <taxon>Pichiomycetes</taxon>
        <taxon>Debaryomycetaceae</taxon>
        <taxon>Candida/Lodderomyces clade</taxon>
        <taxon>Candida</taxon>
    </lineage>
</organism>
<dbReference type="InterPro" id="IPR036523">
    <property type="entry name" value="SurE-like_sf"/>
</dbReference>
<reference evidence="2 3" key="1">
    <citation type="journal article" date="2012" name="PLoS ONE">
        <title>Sequence and analysis of the genome of the pathogenic yeast Candida orthopsilosis.</title>
        <authorList>
            <person name="Riccombeni A."/>
            <person name="Vidanes G."/>
            <person name="Proux-Wera E."/>
            <person name="Wolfe K.H."/>
            <person name="Butler G."/>
        </authorList>
    </citation>
    <scope>NUCLEOTIDE SEQUENCE [LARGE SCALE GENOMIC DNA]</scope>
    <source>
        <strain evidence="2 3">Co 90-125</strain>
    </source>
</reference>
<dbReference type="RefSeq" id="XP_003869971.1">
    <property type="nucleotide sequence ID" value="XM_003869922.1"/>
</dbReference>
<sequence length="411" mass="46943">MRLVTSTLIFQCILTTTFSLNILLTSIDNWTSKNVRFLQSHLQQQGHNVILMAPLYQQNLNLSIPIKFTPGIKDIRDGGEYGHLLPVHQKYYFKMSNENQKRAKQVVFEDDVLKEEIVEEEEEKDVVLNNQYGSDPSNHNAWYINCDAMNALNIAMNLLIPKFYPDFEIDLVLIGPNEGLDHSQIITSMVHQVNTEKIDAIAVSTQDFHQVYYQDEKYFRASFGDIDFQLSKSNVYTKNIKLIDRHVVSLVDNLVQLGRNDNENTDGGASATIGLHLQYPSMNFRNAYCQTSPTTDLDYQVMLGDKKSKNKQNAENVTVLDYEMESSGKIVEIVEEDEESSRDYASFRFKNVDDADNVPKKKKNQRDATGHRQIIIDKTTKSIDYVLSNCNVAVTTIGSFNSKRLKKLLAN</sequence>
<dbReference type="HOGENOM" id="CLU_053735_0_0_1"/>
<dbReference type="Proteomes" id="UP000005018">
    <property type="component" value="Chromosome 5"/>
</dbReference>
<dbReference type="Gene3D" id="3.40.1210.10">
    <property type="entry name" value="Survival protein SurE-like phosphatase/nucleotidase"/>
    <property type="match status" value="1"/>
</dbReference>
<evidence type="ECO:0000259" key="1">
    <source>
        <dbReference type="Pfam" id="PF01975"/>
    </source>
</evidence>
<gene>
    <name evidence="2" type="ORF">CORT_0E02520</name>
</gene>
<feature type="domain" description="Survival protein SurE-like phosphatase/nucleotidase" evidence="1">
    <location>
        <begin position="22"/>
        <end position="220"/>
    </location>
</feature>
<dbReference type="eggNOG" id="ENOG502RPXW">
    <property type="taxonomic scope" value="Eukaryota"/>
</dbReference>
<dbReference type="Pfam" id="PF01975">
    <property type="entry name" value="SurE"/>
    <property type="match status" value="1"/>
</dbReference>
<name>H8X7Q4_CANO9</name>
<dbReference type="GeneID" id="14540969"/>
<dbReference type="SUPFAM" id="SSF64167">
    <property type="entry name" value="SurE-like"/>
    <property type="match status" value="1"/>
</dbReference>
<dbReference type="EMBL" id="HE681723">
    <property type="protein sequence ID" value="CCG23839.1"/>
    <property type="molecule type" value="Genomic_DNA"/>
</dbReference>
<accession>H8X7Q4</accession>
<proteinExistence type="predicted"/>
<dbReference type="InterPro" id="IPR002828">
    <property type="entry name" value="SurE-like_Pase/nucleotidase"/>
</dbReference>